<reference evidence="1" key="1">
    <citation type="submission" date="2022-03" db="EMBL/GenBank/DDBJ databases">
        <title>Sea Food Isolates.</title>
        <authorList>
            <person name="Li c."/>
        </authorList>
    </citation>
    <scope>NUCLEOTIDE SEQUENCE</scope>
    <source>
        <strain evidence="1">19PA01SH03</strain>
    </source>
</reference>
<evidence type="ECO:0008006" key="2">
    <source>
        <dbReference type="Google" id="ProtNLM"/>
    </source>
</evidence>
<accession>A0AAU6SP69</accession>
<gene>
    <name evidence="1" type="ORF">MRN70_02535</name>
</gene>
<dbReference type="EMBL" id="CP095338">
    <property type="protein sequence ID" value="XAG21730.1"/>
    <property type="molecule type" value="Genomic_DNA"/>
</dbReference>
<protein>
    <recommendedName>
        <fullName evidence="2">XRE family transcriptional regulator</fullName>
    </recommendedName>
</protein>
<sequence length="69" mass="7861">MNQQAIDKLRTECHRLGITRWRLFNVGKVSKDTAAKFLAGGEVTEKTFNRILYVVAVYQETEKANGESE</sequence>
<proteinExistence type="predicted"/>
<dbReference type="AlphaFoldDB" id="A0AAU6SP69"/>
<organism evidence="1">
    <name type="scientific">bacterium 19PA01SH03</name>
    <dbReference type="NCBI Taxonomy" id="2920705"/>
    <lineage>
        <taxon>Bacteria</taxon>
    </lineage>
</organism>
<evidence type="ECO:0000313" key="1">
    <source>
        <dbReference type="EMBL" id="XAG21730.1"/>
    </source>
</evidence>
<name>A0AAU6SP69_UNCXX</name>